<accession>A0ABR1C6H4</accession>
<name>A0ABR1C6H4_NECAM</name>
<organism evidence="1 2">
    <name type="scientific">Necator americanus</name>
    <name type="common">Human hookworm</name>
    <dbReference type="NCBI Taxonomy" id="51031"/>
    <lineage>
        <taxon>Eukaryota</taxon>
        <taxon>Metazoa</taxon>
        <taxon>Ecdysozoa</taxon>
        <taxon>Nematoda</taxon>
        <taxon>Chromadorea</taxon>
        <taxon>Rhabditida</taxon>
        <taxon>Rhabditina</taxon>
        <taxon>Rhabditomorpha</taxon>
        <taxon>Strongyloidea</taxon>
        <taxon>Ancylostomatidae</taxon>
        <taxon>Bunostominae</taxon>
        <taxon>Necator</taxon>
    </lineage>
</organism>
<proteinExistence type="predicted"/>
<comment type="caution">
    <text evidence="1">The sequence shown here is derived from an EMBL/GenBank/DDBJ whole genome shotgun (WGS) entry which is preliminary data.</text>
</comment>
<dbReference type="Proteomes" id="UP001303046">
    <property type="component" value="Unassembled WGS sequence"/>
</dbReference>
<gene>
    <name evidence="1" type="primary">Necator_chrII.g5057</name>
    <name evidence="1" type="ORF">RB195_017265</name>
</gene>
<protein>
    <submittedName>
        <fullName evidence="1">Uncharacterized protein</fullName>
    </submittedName>
</protein>
<sequence length="100" mass="11555">MADDLSKAKRPSLVRCGLYDQVRVLKVPPTNLKEQFVRKRMYDRICPPPIRIICPTWGEQYVGETLRLLCNRIKKYLDGIEYSTPPRAHPANIMKVLLSA</sequence>
<reference evidence="1 2" key="1">
    <citation type="submission" date="2023-08" db="EMBL/GenBank/DDBJ databases">
        <title>A Necator americanus chromosomal reference genome.</title>
        <authorList>
            <person name="Ilik V."/>
            <person name="Petrzelkova K.J."/>
            <person name="Pardy F."/>
            <person name="Fuh T."/>
            <person name="Niatou-Singa F.S."/>
            <person name="Gouil Q."/>
            <person name="Baker L."/>
            <person name="Ritchie M.E."/>
            <person name="Jex A.R."/>
            <person name="Gazzola D."/>
            <person name="Li H."/>
            <person name="Toshio Fujiwara R."/>
            <person name="Zhan B."/>
            <person name="Aroian R.V."/>
            <person name="Pafco B."/>
            <person name="Schwarz E.M."/>
        </authorList>
    </citation>
    <scope>NUCLEOTIDE SEQUENCE [LARGE SCALE GENOMIC DNA]</scope>
    <source>
        <strain evidence="1 2">Aroian</strain>
        <tissue evidence="1">Whole animal</tissue>
    </source>
</reference>
<evidence type="ECO:0000313" key="1">
    <source>
        <dbReference type="EMBL" id="KAK6733424.1"/>
    </source>
</evidence>
<keyword evidence="2" id="KW-1185">Reference proteome</keyword>
<dbReference type="EMBL" id="JAVFWL010000002">
    <property type="protein sequence ID" value="KAK6733424.1"/>
    <property type="molecule type" value="Genomic_DNA"/>
</dbReference>
<evidence type="ECO:0000313" key="2">
    <source>
        <dbReference type="Proteomes" id="UP001303046"/>
    </source>
</evidence>